<sequence length="192" mass="20936">MPSTSSMISLLIAASAATAVAARPMYPEFEERANPSQRRQEDGQDSSETALQRLINSVKQQGVIPGSPINHVALARELAPLPDNFDFEGFFKNLQKGQPVPGILISRQENGEDSSETALQRFINSVKQQGVNVGDGRIQHVALARALEDRSFLDTFESFLAGLNPFAQQSTASTRDLELVASLARRALNELD</sequence>
<reference evidence="1" key="2">
    <citation type="journal article" date="2022" name="New Phytol.">
        <title>Evolutionary transition to the ectomycorrhizal habit in the genomes of a hyperdiverse lineage of mushroom-forming fungi.</title>
        <authorList>
            <person name="Looney B."/>
            <person name="Miyauchi S."/>
            <person name="Morin E."/>
            <person name="Drula E."/>
            <person name="Courty P.E."/>
            <person name="Kohler A."/>
            <person name="Kuo A."/>
            <person name="LaButti K."/>
            <person name="Pangilinan J."/>
            <person name="Lipzen A."/>
            <person name="Riley R."/>
            <person name="Andreopoulos W."/>
            <person name="He G."/>
            <person name="Johnson J."/>
            <person name="Nolan M."/>
            <person name="Tritt A."/>
            <person name="Barry K.W."/>
            <person name="Grigoriev I.V."/>
            <person name="Nagy L.G."/>
            <person name="Hibbett D."/>
            <person name="Henrissat B."/>
            <person name="Matheny P.B."/>
            <person name="Labbe J."/>
            <person name="Martin F.M."/>
        </authorList>
    </citation>
    <scope>NUCLEOTIDE SEQUENCE</scope>
    <source>
        <strain evidence="1">HHB10654</strain>
    </source>
</reference>
<name>A0ACB8T4Z8_9AGAM</name>
<organism evidence="1 2">
    <name type="scientific">Artomyces pyxidatus</name>
    <dbReference type="NCBI Taxonomy" id="48021"/>
    <lineage>
        <taxon>Eukaryota</taxon>
        <taxon>Fungi</taxon>
        <taxon>Dikarya</taxon>
        <taxon>Basidiomycota</taxon>
        <taxon>Agaricomycotina</taxon>
        <taxon>Agaricomycetes</taxon>
        <taxon>Russulales</taxon>
        <taxon>Auriscalpiaceae</taxon>
        <taxon>Artomyces</taxon>
    </lineage>
</organism>
<proteinExistence type="predicted"/>
<comment type="caution">
    <text evidence="1">The sequence shown here is derived from an EMBL/GenBank/DDBJ whole genome shotgun (WGS) entry which is preliminary data.</text>
</comment>
<dbReference type="EMBL" id="MU277202">
    <property type="protein sequence ID" value="KAI0063547.1"/>
    <property type="molecule type" value="Genomic_DNA"/>
</dbReference>
<evidence type="ECO:0000313" key="2">
    <source>
        <dbReference type="Proteomes" id="UP000814140"/>
    </source>
</evidence>
<dbReference type="Proteomes" id="UP000814140">
    <property type="component" value="Unassembled WGS sequence"/>
</dbReference>
<evidence type="ECO:0000313" key="1">
    <source>
        <dbReference type="EMBL" id="KAI0063547.1"/>
    </source>
</evidence>
<gene>
    <name evidence="1" type="ORF">BV25DRAFT_383609</name>
</gene>
<accession>A0ACB8T4Z8</accession>
<protein>
    <submittedName>
        <fullName evidence="1">Uncharacterized protein</fullName>
    </submittedName>
</protein>
<keyword evidence="2" id="KW-1185">Reference proteome</keyword>
<reference evidence="1" key="1">
    <citation type="submission" date="2021-03" db="EMBL/GenBank/DDBJ databases">
        <authorList>
            <consortium name="DOE Joint Genome Institute"/>
            <person name="Ahrendt S."/>
            <person name="Looney B.P."/>
            <person name="Miyauchi S."/>
            <person name="Morin E."/>
            <person name="Drula E."/>
            <person name="Courty P.E."/>
            <person name="Chicoki N."/>
            <person name="Fauchery L."/>
            <person name="Kohler A."/>
            <person name="Kuo A."/>
            <person name="Labutti K."/>
            <person name="Pangilinan J."/>
            <person name="Lipzen A."/>
            <person name="Riley R."/>
            <person name="Andreopoulos W."/>
            <person name="He G."/>
            <person name="Johnson J."/>
            <person name="Barry K.W."/>
            <person name="Grigoriev I.V."/>
            <person name="Nagy L."/>
            <person name="Hibbett D."/>
            <person name="Henrissat B."/>
            <person name="Matheny P.B."/>
            <person name="Labbe J."/>
            <person name="Martin F."/>
        </authorList>
    </citation>
    <scope>NUCLEOTIDE SEQUENCE</scope>
    <source>
        <strain evidence="1">HHB10654</strain>
    </source>
</reference>